<feature type="compositionally biased region" description="Polar residues" evidence="1">
    <location>
        <begin position="66"/>
        <end position="77"/>
    </location>
</feature>
<proteinExistence type="predicted"/>
<sequence>MQELLSDGSTRIFSEKINDEENCSLISMAIDESDSIFNKTVYDTNEMELSHLSQLSQQFLSPPTRSPLSQSPSISGRQSTQSPSPSPSFSTQSTTPLSKSLIHSAIPSDIDDAVPQSNNTPKEQTLQRALVQAKQQTPTSSFSSQDLSLVAQSPSPSFSTQSLPSQSTTPLSPSLSPSAMQQDIGDTFYDSVLIYVDEKSVLQLSCEDSTPDQSMIQYHQSTTFAADLLNDDSIEVDEEEEGVDNTLNFIDNRAPSPVRKMLNSASIDARLWSFISEINEDYALLTFLRGNFKVLIKFDLQDEDNLEVIMNEISLQCLIDQNIKEKGWTRISDEAVHLLTKPRDAKLIKIIKNLAEARFEKFKQDTCITTPVMLNDVLKGLCKIFNRLEALTVELAELSLRHECKIINADITSFEIALETYGLRYTLWVVLCLDLTTYPDYPCKVKFGVHKADLKLYPYHLLNRAVKNVSTGDSDYLRSIVRATKKFIRDYRHDHSRKAVRMVFNAKYTAIQTLIY</sequence>
<organism evidence="2 3">
    <name type="scientific">Tetranychus urticae</name>
    <name type="common">Two-spotted spider mite</name>
    <dbReference type="NCBI Taxonomy" id="32264"/>
    <lineage>
        <taxon>Eukaryota</taxon>
        <taxon>Metazoa</taxon>
        <taxon>Ecdysozoa</taxon>
        <taxon>Arthropoda</taxon>
        <taxon>Chelicerata</taxon>
        <taxon>Arachnida</taxon>
        <taxon>Acari</taxon>
        <taxon>Acariformes</taxon>
        <taxon>Trombidiformes</taxon>
        <taxon>Prostigmata</taxon>
        <taxon>Eleutherengona</taxon>
        <taxon>Raphignathae</taxon>
        <taxon>Tetranychoidea</taxon>
        <taxon>Tetranychidae</taxon>
        <taxon>Tetranychus</taxon>
    </lineage>
</organism>
<accession>T1KEM2</accession>
<dbReference type="AlphaFoldDB" id="T1KEM2"/>
<feature type="compositionally biased region" description="Low complexity" evidence="1">
    <location>
        <begin position="152"/>
        <end position="178"/>
    </location>
</feature>
<feature type="compositionally biased region" description="Polar residues" evidence="1">
    <location>
        <begin position="115"/>
        <end position="151"/>
    </location>
</feature>
<evidence type="ECO:0000313" key="2">
    <source>
        <dbReference type="EnsemblMetazoa" id="tetur10g00040.1"/>
    </source>
</evidence>
<feature type="compositionally biased region" description="Low complexity" evidence="1">
    <location>
        <begin position="78"/>
        <end position="97"/>
    </location>
</feature>
<evidence type="ECO:0000313" key="3">
    <source>
        <dbReference type="Proteomes" id="UP000015104"/>
    </source>
</evidence>
<dbReference type="HOGENOM" id="CLU_537849_0_0_1"/>
<reference evidence="2" key="2">
    <citation type="submission" date="2015-06" db="UniProtKB">
        <authorList>
            <consortium name="EnsemblMetazoa"/>
        </authorList>
    </citation>
    <scope>IDENTIFICATION</scope>
</reference>
<feature type="region of interest" description="Disordered" evidence="1">
    <location>
        <begin position="57"/>
        <end position="97"/>
    </location>
</feature>
<feature type="region of interest" description="Disordered" evidence="1">
    <location>
        <begin position="109"/>
        <end position="179"/>
    </location>
</feature>
<dbReference type="EMBL" id="CAEY01000027">
    <property type="status" value="NOT_ANNOTATED_CDS"/>
    <property type="molecule type" value="Genomic_DNA"/>
</dbReference>
<gene>
    <name evidence="2" type="primary">107363522</name>
</gene>
<dbReference type="Proteomes" id="UP000015104">
    <property type="component" value="Unassembled WGS sequence"/>
</dbReference>
<keyword evidence="3" id="KW-1185">Reference proteome</keyword>
<evidence type="ECO:0000256" key="1">
    <source>
        <dbReference type="SAM" id="MobiDB-lite"/>
    </source>
</evidence>
<dbReference type="KEGG" id="tut:107363522"/>
<reference evidence="3" key="1">
    <citation type="submission" date="2011-08" db="EMBL/GenBank/DDBJ databases">
        <authorList>
            <person name="Rombauts S."/>
        </authorList>
    </citation>
    <scope>NUCLEOTIDE SEQUENCE</scope>
    <source>
        <strain evidence="3">London</strain>
    </source>
</reference>
<name>T1KEM2_TETUR</name>
<dbReference type="OrthoDB" id="10576099at2759"/>
<dbReference type="EnsemblMetazoa" id="tetur10g00040.1">
    <property type="protein sequence ID" value="tetur10g00040.1"/>
    <property type="gene ID" value="tetur10g00040"/>
</dbReference>
<protein>
    <submittedName>
        <fullName evidence="2">Uncharacterized protein</fullName>
    </submittedName>
</protein>